<sequence length="104" mass="12505">MLKYYFVIHSTVTIFEYCRLLGIIHFKYRNYENFKQQSNYTKNKLNKGLCVECQKTLQIILLGNLNITINHQNIEIMRTLNNNQITNKLNSTKASVWNTKRRFR</sequence>
<name>A0ABP8EAF8_9FLAO</name>
<keyword evidence="1" id="KW-0812">Transmembrane</keyword>
<dbReference type="EMBL" id="BAABAV010000001">
    <property type="protein sequence ID" value="GAA4268994.1"/>
    <property type="molecule type" value="Genomic_DNA"/>
</dbReference>
<evidence type="ECO:0000313" key="2">
    <source>
        <dbReference type="EMBL" id="GAA4268994.1"/>
    </source>
</evidence>
<proteinExistence type="predicted"/>
<keyword evidence="3" id="KW-1185">Reference proteome</keyword>
<gene>
    <name evidence="2" type="ORF">GCM10022257_10950</name>
</gene>
<evidence type="ECO:0000313" key="3">
    <source>
        <dbReference type="Proteomes" id="UP001500027"/>
    </source>
</evidence>
<dbReference type="Proteomes" id="UP001500027">
    <property type="component" value="Unassembled WGS sequence"/>
</dbReference>
<organism evidence="2 3">
    <name type="scientific">Hyunsoonleella aestuarii</name>
    <dbReference type="NCBI Taxonomy" id="912802"/>
    <lineage>
        <taxon>Bacteria</taxon>
        <taxon>Pseudomonadati</taxon>
        <taxon>Bacteroidota</taxon>
        <taxon>Flavobacteriia</taxon>
        <taxon>Flavobacteriales</taxon>
        <taxon>Flavobacteriaceae</taxon>
    </lineage>
</organism>
<comment type="caution">
    <text evidence="2">The sequence shown here is derived from an EMBL/GenBank/DDBJ whole genome shotgun (WGS) entry which is preliminary data.</text>
</comment>
<evidence type="ECO:0000256" key="1">
    <source>
        <dbReference type="SAM" id="Phobius"/>
    </source>
</evidence>
<keyword evidence="1" id="KW-0472">Membrane</keyword>
<accession>A0ABP8EAF8</accession>
<keyword evidence="1" id="KW-1133">Transmembrane helix</keyword>
<feature type="transmembrane region" description="Helical" evidence="1">
    <location>
        <begin position="6"/>
        <end position="26"/>
    </location>
</feature>
<protein>
    <submittedName>
        <fullName evidence="2">Uncharacterized protein</fullName>
    </submittedName>
</protein>
<reference evidence="3" key="1">
    <citation type="journal article" date="2019" name="Int. J. Syst. Evol. Microbiol.">
        <title>The Global Catalogue of Microorganisms (GCM) 10K type strain sequencing project: providing services to taxonomists for standard genome sequencing and annotation.</title>
        <authorList>
            <consortium name="The Broad Institute Genomics Platform"/>
            <consortium name="The Broad Institute Genome Sequencing Center for Infectious Disease"/>
            <person name="Wu L."/>
            <person name="Ma J."/>
        </authorList>
    </citation>
    <scope>NUCLEOTIDE SEQUENCE [LARGE SCALE GENOMIC DNA]</scope>
    <source>
        <strain evidence="3">JCM 17452</strain>
    </source>
</reference>